<evidence type="ECO:0000256" key="5">
    <source>
        <dbReference type="ARBA" id="ARBA00023295"/>
    </source>
</evidence>
<dbReference type="GO" id="GO:0031218">
    <property type="term" value="F:arabinogalactan endo-1,4-beta-galactosidase activity"/>
    <property type="evidence" value="ECO:0007669"/>
    <property type="project" value="UniProtKB-EC"/>
</dbReference>
<dbReference type="SUPFAM" id="SSF51445">
    <property type="entry name" value="(Trans)glycosidases"/>
    <property type="match status" value="1"/>
</dbReference>
<evidence type="ECO:0000256" key="3">
    <source>
        <dbReference type="ARBA" id="ARBA00012556"/>
    </source>
</evidence>
<dbReference type="InterPro" id="IPR017853">
    <property type="entry name" value="GH"/>
</dbReference>
<dbReference type="GO" id="GO:0015926">
    <property type="term" value="F:glucosidase activity"/>
    <property type="evidence" value="ECO:0007669"/>
    <property type="project" value="InterPro"/>
</dbReference>
<keyword evidence="6" id="KW-0732">Signal</keyword>
<gene>
    <name evidence="7" type="ORF">UCDDA912_g02568</name>
</gene>
<evidence type="ECO:0000256" key="6">
    <source>
        <dbReference type="RuleBase" id="RU361192"/>
    </source>
</evidence>
<reference evidence="7 8" key="1">
    <citation type="submission" date="2015-05" db="EMBL/GenBank/DDBJ databases">
        <title>Distinctive expansion of gene families associated with plant cell wall degradation and secondary metabolism in the genomes of grapevine trunk pathogens.</title>
        <authorList>
            <person name="Lawrence D.P."/>
            <person name="Travadon R."/>
            <person name="Rolshausen P.E."/>
            <person name="Baumgartner K."/>
        </authorList>
    </citation>
    <scope>NUCLEOTIDE SEQUENCE [LARGE SCALE GENOMIC DNA]</scope>
    <source>
        <strain evidence="7">DA912</strain>
    </source>
</reference>
<dbReference type="GO" id="GO:0045490">
    <property type="term" value="P:pectin catabolic process"/>
    <property type="evidence" value="ECO:0007669"/>
    <property type="project" value="TreeGrafter"/>
</dbReference>
<dbReference type="Gene3D" id="3.20.20.80">
    <property type="entry name" value="Glycosidases"/>
    <property type="match status" value="1"/>
</dbReference>
<evidence type="ECO:0000256" key="2">
    <source>
        <dbReference type="ARBA" id="ARBA00010687"/>
    </source>
</evidence>
<evidence type="ECO:0000256" key="4">
    <source>
        <dbReference type="ARBA" id="ARBA00022801"/>
    </source>
</evidence>
<feature type="signal peptide" evidence="6">
    <location>
        <begin position="1"/>
        <end position="18"/>
    </location>
</feature>
<dbReference type="EMBL" id="LCUC01000087">
    <property type="protein sequence ID" value="KKY37415.1"/>
    <property type="molecule type" value="Genomic_DNA"/>
</dbReference>
<dbReference type="PANTHER" id="PTHR34983:SF1">
    <property type="entry name" value="ARABINOGALACTAN ENDO-BETA-1,4-GALACTANASE A"/>
    <property type="match status" value="1"/>
</dbReference>
<feature type="chain" id="PRO_5005117837" description="Arabinogalactan endo-beta-1,4-galactanase" evidence="6">
    <location>
        <begin position="19"/>
        <end position="398"/>
    </location>
</feature>
<dbReference type="Pfam" id="PF07745">
    <property type="entry name" value="Glyco_hydro_53"/>
    <property type="match status" value="1"/>
</dbReference>
<organism evidence="7 8">
    <name type="scientific">Diaporthe ampelina</name>
    <dbReference type="NCBI Taxonomy" id="1214573"/>
    <lineage>
        <taxon>Eukaryota</taxon>
        <taxon>Fungi</taxon>
        <taxon>Dikarya</taxon>
        <taxon>Ascomycota</taxon>
        <taxon>Pezizomycotina</taxon>
        <taxon>Sordariomycetes</taxon>
        <taxon>Sordariomycetidae</taxon>
        <taxon>Diaporthales</taxon>
        <taxon>Diaporthaceae</taxon>
        <taxon>Diaporthe</taxon>
    </lineage>
</organism>
<evidence type="ECO:0000256" key="1">
    <source>
        <dbReference type="ARBA" id="ARBA00001695"/>
    </source>
</evidence>
<dbReference type="EC" id="3.2.1.89" evidence="3 6"/>
<proteinExistence type="inferred from homology"/>
<comment type="similarity">
    <text evidence="2 6">Belongs to the glycosyl hydrolase 53 family.</text>
</comment>
<sequence>MKLSLCCAAALAALTASARKTNSPFPHDFFYKGHDLSSLGTMEASDSVYVDTARGNLTRPADDILADGGMNGVRLRLWVDPEGGTNGFEYTLALAKRFQAKGQRLYLDFHFADSWADPQKQPVPAAWPTPDEGVDALAETLRAYVNDTLVAFSEAGVNLDIVSLGNEVRHGILWPLGYVDVDTDDADLAANFTNLAALYTAAREGVDDATAAVRAGGRGRGHGHAHKPPQIMIHVDNGWNLTLQQRWYGALEANGVARSAWDLFGVSFYPFYGTSATLANLRSTLGWLAGEYGKPVHVAETDYPAICNGQYNPIPESSEPGIPFNVSGQIEWMREVVRVVREVPRGLGHGVWYWEPAWLNNTSLGSACEDAILFRPDYSGLSRTVAYSRPSTHFYLNV</sequence>
<keyword evidence="8" id="KW-1185">Reference proteome</keyword>
<name>A0A0G2ICM6_9PEZI</name>
<dbReference type="STRING" id="1214573.A0A0G2ICM6"/>
<dbReference type="AlphaFoldDB" id="A0A0G2ICM6"/>
<evidence type="ECO:0000313" key="7">
    <source>
        <dbReference type="EMBL" id="KKY37415.1"/>
    </source>
</evidence>
<dbReference type="InterPro" id="IPR011683">
    <property type="entry name" value="Glyco_hydro_53"/>
</dbReference>
<comment type="catalytic activity">
    <reaction evidence="1 6">
        <text>The enzyme specifically hydrolyzes (1-&gt;4)-beta-D-galactosidic linkages in type I arabinogalactans.</text>
        <dbReference type="EC" id="3.2.1.89"/>
    </reaction>
</comment>
<keyword evidence="4 6" id="KW-0378">Hydrolase</keyword>
<accession>A0A0G2ICM6</accession>
<dbReference type="OrthoDB" id="110914at2759"/>
<evidence type="ECO:0000313" key="8">
    <source>
        <dbReference type="Proteomes" id="UP000034680"/>
    </source>
</evidence>
<dbReference type="Proteomes" id="UP000034680">
    <property type="component" value="Unassembled WGS sequence"/>
</dbReference>
<comment type="caution">
    <text evidence="7">The sequence shown here is derived from an EMBL/GenBank/DDBJ whole genome shotgun (WGS) entry which is preliminary data.</text>
</comment>
<reference evidence="7 8" key="2">
    <citation type="submission" date="2015-05" db="EMBL/GenBank/DDBJ databases">
        <authorList>
            <person name="Morales-Cruz A."/>
            <person name="Amrine K.C."/>
            <person name="Cantu D."/>
        </authorList>
    </citation>
    <scope>NUCLEOTIDE SEQUENCE [LARGE SCALE GENOMIC DNA]</scope>
    <source>
        <strain evidence="7">DA912</strain>
    </source>
</reference>
<keyword evidence="5 6" id="KW-0326">Glycosidase</keyword>
<dbReference type="PANTHER" id="PTHR34983">
    <property type="entry name" value="ARABINOGALACTAN ENDO-BETA-1,4-GALACTANASE A"/>
    <property type="match status" value="1"/>
</dbReference>
<protein>
    <recommendedName>
        <fullName evidence="3 6">Arabinogalactan endo-beta-1,4-galactanase</fullName>
        <ecNumber evidence="3 6">3.2.1.89</ecNumber>
    </recommendedName>
</protein>